<dbReference type="AlphaFoldDB" id="D4CWZ8"/>
<dbReference type="STRING" id="546275.FUSPEROL_01958"/>
<dbReference type="HOGENOM" id="CLU_3080226_0_0_0"/>
<sequence length="52" mass="6534">MDIEFENNFYTNDEMLKEYVNKVLSKYVRRIFFSVYINISFYSEKWNFKKDS</sequence>
<dbReference type="Proteomes" id="UP000003748">
    <property type="component" value="Unassembled WGS sequence"/>
</dbReference>
<dbReference type="EMBL" id="ACJY01000099">
    <property type="protein sequence ID" value="EFE85918.1"/>
    <property type="molecule type" value="Genomic_DNA"/>
</dbReference>
<evidence type="ECO:0000313" key="2">
    <source>
        <dbReference type="Proteomes" id="UP000003748"/>
    </source>
</evidence>
<name>D4CWZ8_9FUSO</name>
<organism evidence="1 2">
    <name type="scientific">Fusobacterium periodonticum ATCC 33693</name>
    <dbReference type="NCBI Taxonomy" id="546275"/>
    <lineage>
        <taxon>Bacteria</taxon>
        <taxon>Fusobacteriati</taxon>
        <taxon>Fusobacteriota</taxon>
        <taxon>Fusobacteriia</taxon>
        <taxon>Fusobacteriales</taxon>
        <taxon>Fusobacteriaceae</taxon>
        <taxon>Fusobacterium</taxon>
    </lineage>
</organism>
<reference evidence="1 2" key="1">
    <citation type="submission" date="2010-02" db="EMBL/GenBank/DDBJ databases">
        <authorList>
            <person name="Weinstock G."/>
            <person name="Sodergren E."/>
            <person name="Clifton S."/>
            <person name="Fulton L."/>
            <person name="Fulton B."/>
            <person name="Courtney L."/>
            <person name="Fronick C."/>
            <person name="Harrison M."/>
            <person name="Strong C."/>
            <person name="Farmer C."/>
            <person name="Delahaunty K."/>
            <person name="Markovic C."/>
            <person name="Hall O."/>
            <person name="Minx P."/>
            <person name="Tomlinson C."/>
            <person name="Mitreva M."/>
            <person name="Nelson J."/>
            <person name="Hou S."/>
            <person name="Wollam A."/>
            <person name="Pepin K.H."/>
            <person name="Johnson M."/>
            <person name="Bhonagiri V."/>
            <person name="Zhang X."/>
            <person name="Suruliraj S."/>
            <person name="Warren W."/>
            <person name="Chinwalla A."/>
            <person name="Mardis E.R."/>
            <person name="Wilson R.K."/>
        </authorList>
    </citation>
    <scope>NUCLEOTIDE SEQUENCE [LARGE SCALE GENOMIC DNA]</scope>
    <source>
        <strain evidence="1 2">ATCC 33693</strain>
    </source>
</reference>
<gene>
    <name evidence="1" type="ORF">FUSPEROL_01958</name>
</gene>
<proteinExistence type="predicted"/>
<comment type="caution">
    <text evidence="1">The sequence shown here is derived from an EMBL/GenBank/DDBJ whole genome shotgun (WGS) entry which is preliminary data.</text>
</comment>
<evidence type="ECO:0000313" key="1">
    <source>
        <dbReference type="EMBL" id="EFE85918.1"/>
    </source>
</evidence>
<accession>D4CWZ8</accession>
<protein>
    <submittedName>
        <fullName evidence="1">Uncharacterized protein</fullName>
    </submittedName>
</protein>